<evidence type="ECO:0000259" key="2">
    <source>
        <dbReference type="Pfam" id="PF09972"/>
    </source>
</evidence>
<protein>
    <recommendedName>
        <fullName evidence="6">DUF2207 domain-containing protein</fullName>
    </recommendedName>
</protein>
<feature type="domain" description="Predicted membrane protein YciQ-like C-terminal" evidence="3">
    <location>
        <begin position="309"/>
        <end position="536"/>
    </location>
</feature>
<dbReference type="InterPro" id="IPR048389">
    <property type="entry name" value="YciQ-like_C"/>
</dbReference>
<keyword evidence="1" id="KW-1133">Transmembrane helix</keyword>
<dbReference type="AlphaFoldDB" id="A0A0G0N1N7"/>
<dbReference type="STRING" id="1618490.US90_C0004G0018"/>
<sequence length="615" mass="68131">MAKRVGEFGINILVRYVMKRILVMLVAMVFLATAKNVNGQSSTYVIESFESRIVLNQDTSLSVEEKIEVNFLVESHGIIRVIPYSYVAKGKTLNTEVKILGVKDENGNPITYTTQNFKQSKKIKIGDADKTIRGEKKYVIKYEVRDAVMDYDQGPEIYWNVAGAEWDAAIEKTSAEVISEWAEIVKIDCFSGIVGTSEKDCNMSQEKTQATFLANNSLGQGRDLTVVVGLDKTNKLVFPSSTERIVKTIWDNWGYLLAIMPLLFMIWAWLRWGRDKRFKSANVFYKPEGKSERKVGLFERPHLPMVYGPINGLSPVEVGVMVDEKLDIEDVVAEIVEMARLGYFKIEKIEKKGFLGIKSTDYELIRSEKGLGELRDYQKFLVEKLFGEKKEVKISELKNKFYKHLADLRSKILDYLTITQKALTGNIDKVRGKWVGIGLMAGGLAAVGLVASGTTEFNPGPLILLGVLSVPVLILAYYMPAKTAWGYSLHRQAVGLRWYLKKGKWREEIMEKNLFLEEMLPLAISLGVVDKLAKDMADIGVEPPKYFGNTTGSVFAHDLGLFSSSMKSGIISAPSGQSRSGGWSYTGRSSWSGGSGFSGGGSSGGGFGGGGGGSW</sequence>
<reference evidence="4 5" key="1">
    <citation type="journal article" date="2015" name="Nature">
        <title>rRNA introns, odd ribosomes, and small enigmatic genomes across a large radiation of phyla.</title>
        <authorList>
            <person name="Brown C.T."/>
            <person name="Hug L.A."/>
            <person name="Thomas B.C."/>
            <person name="Sharon I."/>
            <person name="Castelle C.J."/>
            <person name="Singh A."/>
            <person name="Wilkins M.J."/>
            <person name="Williams K.H."/>
            <person name="Banfield J.F."/>
        </authorList>
    </citation>
    <scope>NUCLEOTIDE SEQUENCE [LARGE SCALE GENOMIC DNA]</scope>
</reference>
<feature type="transmembrane region" description="Helical" evidence="1">
    <location>
        <begin position="460"/>
        <end position="479"/>
    </location>
</feature>
<proteinExistence type="predicted"/>
<name>A0A0G0N1N7_9BACT</name>
<accession>A0A0G0N1N7</accession>
<feature type="domain" description="DUF2207" evidence="2">
    <location>
        <begin position="46"/>
        <end position="177"/>
    </location>
</feature>
<gene>
    <name evidence="4" type="ORF">US90_C0004G0018</name>
</gene>
<dbReference type="Pfam" id="PF09972">
    <property type="entry name" value="DUF2207"/>
    <property type="match status" value="1"/>
</dbReference>
<dbReference type="EMBL" id="LBUT01000004">
    <property type="protein sequence ID" value="KKQ71066.1"/>
    <property type="molecule type" value="Genomic_DNA"/>
</dbReference>
<keyword evidence="1" id="KW-0812">Transmembrane</keyword>
<feature type="transmembrane region" description="Helical" evidence="1">
    <location>
        <begin position="434"/>
        <end position="454"/>
    </location>
</feature>
<organism evidence="4 5">
    <name type="scientific">Candidatus Shapirobacteria bacterium GW2011_GWE2_38_30</name>
    <dbReference type="NCBI Taxonomy" id="1618490"/>
    <lineage>
        <taxon>Bacteria</taxon>
        <taxon>Candidatus Shapironibacteriota</taxon>
    </lineage>
</organism>
<dbReference type="Proteomes" id="UP000034406">
    <property type="component" value="Unassembled WGS sequence"/>
</dbReference>
<evidence type="ECO:0000259" key="3">
    <source>
        <dbReference type="Pfam" id="PF20990"/>
    </source>
</evidence>
<evidence type="ECO:0000313" key="4">
    <source>
        <dbReference type="EMBL" id="KKQ71066.1"/>
    </source>
</evidence>
<evidence type="ECO:0000256" key="1">
    <source>
        <dbReference type="SAM" id="Phobius"/>
    </source>
</evidence>
<comment type="caution">
    <text evidence="4">The sequence shown here is derived from an EMBL/GenBank/DDBJ whole genome shotgun (WGS) entry which is preliminary data.</text>
</comment>
<keyword evidence="1" id="KW-0472">Membrane</keyword>
<dbReference type="Pfam" id="PF20990">
    <property type="entry name" value="DUF2207_C"/>
    <property type="match status" value="1"/>
</dbReference>
<evidence type="ECO:0008006" key="6">
    <source>
        <dbReference type="Google" id="ProtNLM"/>
    </source>
</evidence>
<dbReference type="InterPro" id="IPR018702">
    <property type="entry name" value="DUF2207"/>
</dbReference>
<evidence type="ECO:0000313" key="5">
    <source>
        <dbReference type="Proteomes" id="UP000034406"/>
    </source>
</evidence>
<feature type="transmembrane region" description="Helical" evidence="1">
    <location>
        <begin position="253"/>
        <end position="270"/>
    </location>
</feature>